<sequence length="201" mass="22567">MIVIDGQQSAVALNDFENLEQVLESLMENDALQNRVVTDVFLNGQPFSEIYPHQAEDIESEEIEKVEIRSVPVAEMAVDITQELHKVIQLMSKGGREVAELFRQADDAEALETYQDLLDVVRSFLAMVGTLREEFGLSSQPDFLAASKQLSVLFTEMTEVLSNEDWVLLADLLEYEFLPAVSKWEGVVETIRTEIQVGGEA</sequence>
<dbReference type="EMBL" id="FUYC01000007">
    <property type="protein sequence ID" value="SKA84272.1"/>
    <property type="molecule type" value="Genomic_DNA"/>
</dbReference>
<dbReference type="STRING" id="1121449.SAMN02745704_01741"/>
<proteinExistence type="predicted"/>
<gene>
    <name evidence="3" type="ORF">SAMN02745704_01741</name>
</gene>
<feature type="domain" description="DUF8043" evidence="2">
    <location>
        <begin position="1"/>
        <end position="71"/>
    </location>
</feature>
<reference evidence="3 4" key="1">
    <citation type="submission" date="2017-02" db="EMBL/GenBank/DDBJ databases">
        <authorList>
            <person name="Peterson S.W."/>
        </authorList>
    </citation>
    <scope>NUCLEOTIDE SEQUENCE [LARGE SCALE GENOMIC DNA]</scope>
    <source>
        <strain evidence="3 4">DSM 16080</strain>
    </source>
</reference>
<evidence type="ECO:0000313" key="4">
    <source>
        <dbReference type="Proteomes" id="UP000190027"/>
    </source>
</evidence>
<dbReference type="InterPro" id="IPR058355">
    <property type="entry name" value="DUF8042"/>
</dbReference>
<dbReference type="Proteomes" id="UP000190027">
    <property type="component" value="Unassembled WGS sequence"/>
</dbReference>
<dbReference type="Pfam" id="PF26154">
    <property type="entry name" value="DUF8042"/>
    <property type="match status" value="1"/>
</dbReference>
<name>A0A1T4X3U2_9BACT</name>
<evidence type="ECO:0000259" key="1">
    <source>
        <dbReference type="Pfam" id="PF26154"/>
    </source>
</evidence>
<dbReference type="RefSeq" id="WP_078717307.1">
    <property type="nucleotide sequence ID" value="NZ_FUYC01000007.1"/>
</dbReference>
<keyword evidence="4" id="KW-1185">Reference proteome</keyword>
<dbReference type="AlphaFoldDB" id="A0A1T4X3U2"/>
<accession>A0A1T4X3U2</accession>
<evidence type="ECO:0000313" key="3">
    <source>
        <dbReference type="EMBL" id="SKA84272.1"/>
    </source>
</evidence>
<dbReference type="Pfam" id="PF26159">
    <property type="entry name" value="DUF8043"/>
    <property type="match status" value="1"/>
</dbReference>
<protein>
    <submittedName>
        <fullName evidence="3">Uncharacterized protein</fullName>
    </submittedName>
</protein>
<dbReference type="OrthoDB" id="9813744at2"/>
<dbReference type="InterPro" id="IPR058356">
    <property type="entry name" value="DUF8043"/>
</dbReference>
<feature type="domain" description="DUF8042" evidence="1">
    <location>
        <begin position="75"/>
        <end position="192"/>
    </location>
</feature>
<evidence type="ECO:0000259" key="2">
    <source>
        <dbReference type="Pfam" id="PF26159"/>
    </source>
</evidence>
<organism evidence="3 4">
    <name type="scientific">Paucidesulfovibrio gracilis DSM 16080</name>
    <dbReference type="NCBI Taxonomy" id="1121449"/>
    <lineage>
        <taxon>Bacteria</taxon>
        <taxon>Pseudomonadati</taxon>
        <taxon>Thermodesulfobacteriota</taxon>
        <taxon>Desulfovibrionia</taxon>
        <taxon>Desulfovibrionales</taxon>
        <taxon>Desulfovibrionaceae</taxon>
        <taxon>Paucidesulfovibrio</taxon>
    </lineage>
</organism>